<protein>
    <submittedName>
        <fullName evidence="3">Uncharacterized protein</fullName>
    </submittedName>
</protein>
<name>A0A364JRT6_9HYPH</name>
<dbReference type="Proteomes" id="UP000249453">
    <property type="component" value="Unassembled WGS sequence"/>
</dbReference>
<accession>A0A364JRT6</accession>
<dbReference type="OrthoDB" id="7573289at2"/>
<proteinExistence type="predicted"/>
<keyword evidence="2" id="KW-0472">Membrane</keyword>
<sequence length="225" mass="23001">MTQQSIHDRIMSRDGGATSPSPAAEPAVKPGRSWGRTALVATMGILVLGGAGFAALQFPAVVSVFAQGTTAETPKADPALPTTPFVEHVKQAGIKTCGTVFPVLGQLLANGAQYNVQSQWHNAEPDKHSVQALVGMNYATSTYSGPAAGLVFASPNGTACEGAMVRIAPFPKKCTEMPATLPAGSTLASTLGQIPVYNVANNGGQVLLLPSDQSCIVISVTQAAG</sequence>
<dbReference type="EMBL" id="QLMK01000022">
    <property type="protein sequence ID" value="RAK25602.1"/>
    <property type="molecule type" value="Genomic_DNA"/>
</dbReference>
<keyword evidence="2" id="KW-1133">Transmembrane helix</keyword>
<feature type="transmembrane region" description="Helical" evidence="2">
    <location>
        <begin position="38"/>
        <end position="58"/>
    </location>
</feature>
<keyword evidence="4" id="KW-1185">Reference proteome</keyword>
<evidence type="ECO:0000313" key="4">
    <source>
        <dbReference type="Proteomes" id="UP000249453"/>
    </source>
</evidence>
<dbReference type="AlphaFoldDB" id="A0A364JRT6"/>
<gene>
    <name evidence="3" type="ORF">C7374_12219</name>
</gene>
<comment type="caution">
    <text evidence="3">The sequence shown here is derived from an EMBL/GenBank/DDBJ whole genome shotgun (WGS) entry which is preliminary data.</text>
</comment>
<evidence type="ECO:0000256" key="1">
    <source>
        <dbReference type="SAM" id="MobiDB-lite"/>
    </source>
</evidence>
<reference evidence="3 4" key="1">
    <citation type="submission" date="2018-06" db="EMBL/GenBank/DDBJ databases">
        <title>Genomic Encyclopedia of Type Strains, Phase IV (KMG-IV): sequencing the most valuable type-strain genomes for metagenomic binning, comparative biology and taxonomic classification.</title>
        <authorList>
            <person name="Goeker M."/>
        </authorList>
    </citation>
    <scope>NUCLEOTIDE SEQUENCE [LARGE SCALE GENOMIC DNA]</scope>
    <source>
        <strain evidence="3 4">DSM 26720</strain>
    </source>
</reference>
<evidence type="ECO:0000313" key="3">
    <source>
        <dbReference type="EMBL" id="RAK25602.1"/>
    </source>
</evidence>
<feature type="region of interest" description="Disordered" evidence="1">
    <location>
        <begin position="1"/>
        <end position="30"/>
    </location>
</feature>
<keyword evidence="2" id="KW-0812">Transmembrane</keyword>
<organism evidence="3 4">
    <name type="scientific">Falsochrobactrum ovis</name>
    <dbReference type="NCBI Taxonomy" id="1293442"/>
    <lineage>
        <taxon>Bacteria</taxon>
        <taxon>Pseudomonadati</taxon>
        <taxon>Pseudomonadota</taxon>
        <taxon>Alphaproteobacteria</taxon>
        <taxon>Hyphomicrobiales</taxon>
        <taxon>Brucellaceae</taxon>
        <taxon>Falsochrobactrum</taxon>
    </lineage>
</organism>
<feature type="compositionally biased region" description="Basic and acidic residues" evidence="1">
    <location>
        <begin position="1"/>
        <end position="12"/>
    </location>
</feature>
<evidence type="ECO:0000256" key="2">
    <source>
        <dbReference type="SAM" id="Phobius"/>
    </source>
</evidence>